<keyword evidence="2" id="KW-0472">Membrane</keyword>
<dbReference type="Pfam" id="PF02515">
    <property type="entry name" value="CoA_transf_3"/>
    <property type="match status" value="1"/>
</dbReference>
<evidence type="ECO:0000313" key="3">
    <source>
        <dbReference type="EMBL" id="SVE32097.1"/>
    </source>
</evidence>
<dbReference type="PANTHER" id="PTHR48207">
    <property type="entry name" value="SUCCINATE--HYDROXYMETHYLGLUTARATE COA-TRANSFERASE"/>
    <property type="match status" value="1"/>
</dbReference>
<reference evidence="3" key="1">
    <citation type="submission" date="2018-05" db="EMBL/GenBank/DDBJ databases">
        <authorList>
            <person name="Lanie J.A."/>
            <person name="Ng W.-L."/>
            <person name="Kazmierczak K.M."/>
            <person name="Andrzejewski T.M."/>
            <person name="Davidsen T.M."/>
            <person name="Wayne K.J."/>
            <person name="Tettelin H."/>
            <person name="Glass J.I."/>
            <person name="Rusch D."/>
            <person name="Podicherti R."/>
            <person name="Tsui H.-C.T."/>
            <person name="Winkler M.E."/>
        </authorList>
    </citation>
    <scope>NUCLEOTIDE SEQUENCE</scope>
</reference>
<evidence type="ECO:0000256" key="2">
    <source>
        <dbReference type="SAM" id="Phobius"/>
    </source>
</evidence>
<dbReference type="Gene3D" id="3.30.1540.10">
    <property type="entry name" value="formyl-coa transferase, domain 3"/>
    <property type="match status" value="1"/>
</dbReference>
<dbReference type="InterPro" id="IPR003673">
    <property type="entry name" value="CoA-Trfase_fam_III"/>
</dbReference>
<dbReference type="InterPro" id="IPR023606">
    <property type="entry name" value="CoA-Trfase_III_dom_1_sf"/>
</dbReference>
<keyword evidence="2" id="KW-0812">Transmembrane</keyword>
<dbReference type="EMBL" id="UINC01209184">
    <property type="protein sequence ID" value="SVE32097.1"/>
    <property type="molecule type" value="Genomic_DNA"/>
</dbReference>
<sequence length="240" mass="26043">ARAGPTAVRQMADWGARVIRVEAIDSAVNALGFDRDGYDFQNLHRNKRSITLNLKDERGRKILAALVQKADVLVENFRPDVKKRLRLDHESLREFNPKLIYASISGFGQSGPYSNRPGLDQIAQGLGGLMSITGEPGQGPMRVGIPIADLSAGIFCALGVVLALLQREDTGVGRWVHTSLLESQIAMLDFQAARWLVDGEVPASVGNDHPTIMPAGVFGTSDGQINIQVSGSKMWHSLCD</sequence>
<dbReference type="InterPro" id="IPR044855">
    <property type="entry name" value="CoA-Trfase_III_dom3_sf"/>
</dbReference>
<dbReference type="GO" id="GO:0008410">
    <property type="term" value="F:CoA-transferase activity"/>
    <property type="evidence" value="ECO:0007669"/>
    <property type="project" value="TreeGrafter"/>
</dbReference>
<dbReference type="AlphaFoldDB" id="A0A383CI90"/>
<proteinExistence type="predicted"/>
<dbReference type="PANTHER" id="PTHR48207:SF3">
    <property type="entry name" value="SUCCINATE--HYDROXYMETHYLGLUTARATE COA-TRANSFERASE"/>
    <property type="match status" value="1"/>
</dbReference>
<feature type="non-terminal residue" evidence="3">
    <location>
        <position position="1"/>
    </location>
</feature>
<keyword evidence="1" id="KW-0808">Transferase</keyword>
<dbReference type="SUPFAM" id="SSF89796">
    <property type="entry name" value="CoA-transferase family III (CaiB/BaiF)"/>
    <property type="match status" value="1"/>
</dbReference>
<evidence type="ECO:0000256" key="1">
    <source>
        <dbReference type="ARBA" id="ARBA00022679"/>
    </source>
</evidence>
<dbReference type="Gene3D" id="3.40.50.10540">
    <property type="entry name" value="Crotonobetainyl-coa:carnitine coa-transferase, domain 1"/>
    <property type="match status" value="1"/>
</dbReference>
<dbReference type="InterPro" id="IPR050483">
    <property type="entry name" value="CoA-transferase_III_domain"/>
</dbReference>
<protein>
    <recommendedName>
        <fullName evidence="4">Formyl-CoA transferase</fullName>
    </recommendedName>
</protein>
<feature type="non-terminal residue" evidence="3">
    <location>
        <position position="240"/>
    </location>
</feature>
<accession>A0A383CI90</accession>
<organism evidence="3">
    <name type="scientific">marine metagenome</name>
    <dbReference type="NCBI Taxonomy" id="408172"/>
    <lineage>
        <taxon>unclassified sequences</taxon>
        <taxon>metagenomes</taxon>
        <taxon>ecological metagenomes</taxon>
    </lineage>
</organism>
<feature type="transmembrane region" description="Helical" evidence="2">
    <location>
        <begin position="143"/>
        <end position="165"/>
    </location>
</feature>
<evidence type="ECO:0008006" key="4">
    <source>
        <dbReference type="Google" id="ProtNLM"/>
    </source>
</evidence>
<name>A0A383CI90_9ZZZZ</name>
<gene>
    <name evidence="3" type="ORF">METZ01_LOCUS484951</name>
</gene>
<keyword evidence="2" id="KW-1133">Transmembrane helix</keyword>